<proteinExistence type="predicted"/>
<accession>A0A5B8REL9</accession>
<gene>
    <name evidence="2" type="ORF">KBTEX_03339</name>
</gene>
<reference evidence="2" key="1">
    <citation type="submission" date="2019-06" db="EMBL/GenBank/DDBJ databases">
        <authorList>
            <person name="Murdoch R.W."/>
            <person name="Fathepure B."/>
        </authorList>
    </citation>
    <scope>NUCLEOTIDE SEQUENCE</scope>
</reference>
<keyword evidence="1" id="KW-0472">Membrane</keyword>
<protein>
    <submittedName>
        <fullName evidence="2">Uncharacterized protein</fullName>
    </submittedName>
</protein>
<keyword evidence="1" id="KW-1133">Transmembrane helix</keyword>
<evidence type="ECO:0000256" key="1">
    <source>
        <dbReference type="SAM" id="Phobius"/>
    </source>
</evidence>
<name>A0A5B8REL9_9ZZZZ</name>
<keyword evidence="1" id="KW-0812">Transmembrane</keyword>
<feature type="transmembrane region" description="Helical" evidence="1">
    <location>
        <begin position="132"/>
        <end position="151"/>
    </location>
</feature>
<evidence type="ECO:0000313" key="2">
    <source>
        <dbReference type="EMBL" id="QEA06996.1"/>
    </source>
</evidence>
<sequence length="154" mass="17482">MDSDAYFWAGMAGGRYDQIKRQNKRLAEYSEAIGELHECYQRLVAQRNAIIQAAQARGVPADDIWADEDVAEKRAALVHALKSTQSLYEIGRGFRDVEPYPHPNRLVQKNRERRQYYQETGKKTPGQIMSGIFALIVLSLLIGAPIMAIFFPPQ</sequence>
<organism evidence="2">
    <name type="scientific">uncultured organism</name>
    <dbReference type="NCBI Taxonomy" id="155900"/>
    <lineage>
        <taxon>unclassified sequences</taxon>
        <taxon>environmental samples</taxon>
    </lineage>
</organism>
<dbReference type="EMBL" id="MN079191">
    <property type="protein sequence ID" value="QEA06996.1"/>
    <property type="molecule type" value="Genomic_DNA"/>
</dbReference>
<dbReference type="AlphaFoldDB" id="A0A5B8REL9"/>